<feature type="region of interest" description="Disordered" evidence="1">
    <location>
        <begin position="1"/>
        <end position="34"/>
    </location>
</feature>
<protein>
    <submittedName>
        <fullName evidence="2">Uncharacterized protein</fullName>
    </submittedName>
</protein>
<organism evidence="2 3">
    <name type="scientific">Puccinia striiformis</name>
    <dbReference type="NCBI Taxonomy" id="27350"/>
    <lineage>
        <taxon>Eukaryota</taxon>
        <taxon>Fungi</taxon>
        <taxon>Dikarya</taxon>
        <taxon>Basidiomycota</taxon>
        <taxon>Pucciniomycotina</taxon>
        <taxon>Pucciniomycetes</taxon>
        <taxon>Pucciniales</taxon>
        <taxon>Pucciniaceae</taxon>
        <taxon>Puccinia</taxon>
    </lineage>
</organism>
<sequence length="715" mass="82328">MAGKSHRDDLVSSTDPDYHAELPPSKKIKHQATASKEIVDATYGSYVMPLLRNNHMNSAEATLSDLAHEDGDSNMSSESQHQHLEDTRETYEERRNAASPAISGSRWPGGSHGANGHTQNQAIPSESENITFPLPEVNFETTDPALWAWVYSMKLGISDLLYQELMFENEANISEFIISLASHVTQVRKQETTVNVMNNLTSRESVNSFKEFVHLLWCVNSKFIRHFRPSDQNYLQEQAAVQNWITHLFSESQKSKDLSIGGGHRITLNSSSSEGGLINFMWVALVSRYSHPHYELFSRKTFQATGAVCQKQILMAEAVVNILATYYKMENSVKWRALFATDQEFVHTLTKIQNWSSDDRRVFQETKQLDPNAVFPWRTTIDAGSVNHFCQRERLAITTRGPRKLKTEPRVRLMEISYDQSDHMSGDKIDSFHLKMTNFNSRNRALLHGNPDKMWAFISRLTSDCDKFITGDLVRLKCDSIMESLNAWRVHQIASPSAEIKTHIGLLKSDQFLIEVKKLLDLIWNINSRLVENLGQSTYGPIFLQEQDKLQKEFYALLTSSHDISDGFYSGAPESKNNRDLQEIILKAIGSSDRAALYKIKRYKDVISKKRIMMTEAAVKVMISYYWNNNPSKWLKIFLDEEKFVLNLAQIETRLFRKTIFWEFQNTYFQELKHLELLPWENHFILTEDNSSLIKKSFQAHSFADSLLKLEEYTE</sequence>
<gene>
    <name evidence="2" type="ORF">PSTT_10489</name>
</gene>
<dbReference type="Proteomes" id="UP000239156">
    <property type="component" value="Unassembled WGS sequence"/>
</dbReference>
<accession>A0A2S4V468</accession>
<evidence type="ECO:0000256" key="1">
    <source>
        <dbReference type="SAM" id="MobiDB-lite"/>
    </source>
</evidence>
<evidence type="ECO:0000313" key="2">
    <source>
        <dbReference type="EMBL" id="POW04298.1"/>
    </source>
</evidence>
<dbReference type="VEuPathDB" id="FungiDB:PSHT_15755"/>
<dbReference type="VEuPathDB" id="FungiDB:PSTT_10489"/>
<proteinExistence type="predicted"/>
<dbReference type="EMBL" id="PKSL01000113">
    <property type="protein sequence ID" value="POW04298.1"/>
    <property type="molecule type" value="Genomic_DNA"/>
</dbReference>
<name>A0A2S4V468_9BASI</name>
<comment type="caution">
    <text evidence="2">The sequence shown here is derived from an EMBL/GenBank/DDBJ whole genome shotgun (WGS) entry which is preliminary data.</text>
</comment>
<dbReference type="AlphaFoldDB" id="A0A2S4V468"/>
<reference evidence="2" key="1">
    <citation type="submission" date="2017-12" db="EMBL/GenBank/DDBJ databases">
        <title>Gene loss provides genomic basis for host adaptation in cereal stripe rust fungi.</title>
        <authorList>
            <person name="Xia C."/>
        </authorList>
    </citation>
    <scope>NUCLEOTIDE SEQUENCE [LARGE SCALE GENOMIC DNA]</scope>
    <source>
        <strain evidence="2">93-210</strain>
    </source>
</reference>
<feature type="region of interest" description="Disordered" evidence="1">
    <location>
        <begin position="68"/>
        <end position="121"/>
    </location>
</feature>
<feature type="compositionally biased region" description="Basic and acidic residues" evidence="1">
    <location>
        <begin position="80"/>
        <end position="96"/>
    </location>
</feature>
<evidence type="ECO:0000313" key="3">
    <source>
        <dbReference type="Proteomes" id="UP000239156"/>
    </source>
</evidence>
<feature type="compositionally biased region" description="Basic and acidic residues" evidence="1">
    <location>
        <begin position="1"/>
        <end position="20"/>
    </location>
</feature>
<keyword evidence="3" id="KW-1185">Reference proteome</keyword>